<keyword evidence="4" id="KW-1185">Reference proteome</keyword>
<feature type="domain" description="N-acetyltransferase" evidence="2">
    <location>
        <begin position="396"/>
        <end position="587"/>
    </location>
</feature>
<reference evidence="3 4" key="1">
    <citation type="submission" date="2017-05" db="EMBL/GenBank/DDBJ databases">
        <title>Draft genome sequence of Elsinoe australis.</title>
        <authorList>
            <person name="Cheng Q."/>
        </authorList>
    </citation>
    <scope>NUCLEOTIDE SEQUENCE [LARGE SCALE GENOMIC DNA]</scope>
    <source>
        <strain evidence="3 4">NL1</strain>
    </source>
</reference>
<dbReference type="OrthoDB" id="2129362at2759"/>
<comment type="caution">
    <text evidence="3">The sequence shown here is derived from an EMBL/GenBank/DDBJ whole genome shotgun (WGS) entry which is preliminary data.</text>
</comment>
<protein>
    <submittedName>
        <fullName evidence="3">Poly(A) RNA polymerase cid13</fullName>
    </submittedName>
</protein>
<evidence type="ECO:0000256" key="1">
    <source>
        <dbReference type="SAM" id="MobiDB-lite"/>
    </source>
</evidence>
<feature type="region of interest" description="Disordered" evidence="1">
    <location>
        <begin position="56"/>
        <end position="81"/>
    </location>
</feature>
<dbReference type="PROSITE" id="PS51186">
    <property type="entry name" value="GNAT"/>
    <property type="match status" value="1"/>
</dbReference>
<dbReference type="Gene3D" id="3.40.630.30">
    <property type="match status" value="1"/>
</dbReference>
<name>A0A2P7ZYB7_9PEZI</name>
<evidence type="ECO:0000313" key="3">
    <source>
        <dbReference type="EMBL" id="PSK53203.1"/>
    </source>
</evidence>
<gene>
    <name evidence="3" type="ORF">B9Z65_3403</name>
</gene>
<sequence>MMQNQRWSRAPDAPRVLRPRLANRPRNSPVPARRAQNQQQAEIDAWAGDWVGQTADNWSNGGLDKKHTVKKDPAWGRPKKENVEIPEGCEGLMDWDGDWAHAPVDWEGRPSFDISDGQIQTWLEETFNELEELLEPMPFELPFEFKGREILAVFTNTIRIGTQVMPRPPSKDPSMQVITMGHIVPRWWVPENLENNLNAETFWEYFRTTAPMALDNNEGLQNGSIQPYWRYYPSPDAYFMKEIVDEIPNPINPNEESPSQRAARENDWGSNGFIEEYYERKRKAKAKGKKGKTREPKPRHEIHNGQPGGNSNQQHNRGSVAPPQEQDHPTIKPAMNATCEADWPSLPIVSTPAAANAPPSPPITTSPVPGVTAHPAAPPATTSPQPWVSSKPPIEILIRHASDFDIPQLTSLYNHHVKSSLCVPERNPLSKKDMRERLNAIHHADFPFLVAVRARTSTIVGMIYADDFNDSQGLYRFTCELEVFVSPHHCRKGVGTALMQEMLGLLDVGHFRNQVAGVETAAGLECGKRRVVKSLVVHLPYQRRERPEWVFQWLGGFGWKEAGLLEEVGYKGGKKLDLAILQRMTGEGIEAEKVLD</sequence>
<feature type="compositionally biased region" description="Low complexity" evidence="1">
    <location>
        <begin position="249"/>
        <end position="259"/>
    </location>
</feature>
<evidence type="ECO:0000259" key="2">
    <source>
        <dbReference type="PROSITE" id="PS51186"/>
    </source>
</evidence>
<evidence type="ECO:0000313" key="4">
    <source>
        <dbReference type="Proteomes" id="UP000243723"/>
    </source>
</evidence>
<proteinExistence type="predicted"/>
<dbReference type="GO" id="GO:0016747">
    <property type="term" value="F:acyltransferase activity, transferring groups other than amino-acyl groups"/>
    <property type="evidence" value="ECO:0007669"/>
    <property type="project" value="InterPro"/>
</dbReference>
<dbReference type="InterPro" id="IPR016181">
    <property type="entry name" value="Acyl_CoA_acyltransferase"/>
</dbReference>
<organism evidence="3 4">
    <name type="scientific">Elsinoe australis</name>
    <dbReference type="NCBI Taxonomy" id="40998"/>
    <lineage>
        <taxon>Eukaryota</taxon>
        <taxon>Fungi</taxon>
        <taxon>Dikarya</taxon>
        <taxon>Ascomycota</taxon>
        <taxon>Pezizomycotina</taxon>
        <taxon>Dothideomycetes</taxon>
        <taxon>Dothideomycetidae</taxon>
        <taxon>Myriangiales</taxon>
        <taxon>Elsinoaceae</taxon>
        <taxon>Elsinoe</taxon>
    </lineage>
</organism>
<dbReference type="Pfam" id="PF00583">
    <property type="entry name" value="Acetyltransf_1"/>
    <property type="match status" value="1"/>
</dbReference>
<feature type="region of interest" description="Disordered" evidence="1">
    <location>
        <begin position="279"/>
        <end position="331"/>
    </location>
</feature>
<feature type="compositionally biased region" description="Basic residues" evidence="1">
    <location>
        <begin position="280"/>
        <end position="292"/>
    </location>
</feature>
<dbReference type="Proteomes" id="UP000243723">
    <property type="component" value="Unassembled WGS sequence"/>
</dbReference>
<feature type="compositionally biased region" description="Basic and acidic residues" evidence="1">
    <location>
        <begin position="293"/>
        <end position="303"/>
    </location>
</feature>
<dbReference type="EMBL" id="NHZQ01000102">
    <property type="protein sequence ID" value="PSK53203.1"/>
    <property type="molecule type" value="Genomic_DNA"/>
</dbReference>
<dbReference type="InterPro" id="IPR000182">
    <property type="entry name" value="GNAT_dom"/>
</dbReference>
<dbReference type="SUPFAM" id="SSF55729">
    <property type="entry name" value="Acyl-CoA N-acyltransferases (Nat)"/>
    <property type="match status" value="1"/>
</dbReference>
<feature type="region of interest" description="Disordered" evidence="1">
    <location>
        <begin position="249"/>
        <end position="268"/>
    </location>
</feature>
<dbReference type="CDD" id="cd04301">
    <property type="entry name" value="NAT_SF"/>
    <property type="match status" value="1"/>
</dbReference>
<accession>A0A2P7ZYB7</accession>
<feature type="compositionally biased region" description="Basic and acidic residues" evidence="1">
    <location>
        <begin position="63"/>
        <end position="81"/>
    </location>
</feature>
<dbReference type="STRING" id="40998.A0A2P7ZYB7"/>
<feature type="region of interest" description="Disordered" evidence="1">
    <location>
        <begin position="1"/>
        <end position="40"/>
    </location>
</feature>
<dbReference type="AlphaFoldDB" id="A0A2P7ZYB7"/>